<evidence type="ECO:0000259" key="8">
    <source>
        <dbReference type="SMART" id="SM00387"/>
    </source>
</evidence>
<keyword evidence="2 7" id="KW-0808">Transferase</keyword>
<keyword evidence="4 7" id="KW-0418">Kinase</keyword>
<proteinExistence type="inferred from homology"/>
<accession>A0A261XUU1</accession>
<evidence type="ECO:0000313" key="10">
    <source>
        <dbReference type="Proteomes" id="UP000242875"/>
    </source>
</evidence>
<dbReference type="Gene3D" id="1.20.140.20">
    <property type="entry name" value="Alpha-ketoacid/pyruvate dehydrogenase kinase, N-terminal domain"/>
    <property type="match status" value="1"/>
</dbReference>
<evidence type="ECO:0000256" key="3">
    <source>
        <dbReference type="ARBA" id="ARBA00022741"/>
    </source>
</evidence>
<comment type="subcellular location">
    <subcellularLocation>
        <location evidence="7">Mitochondrion matrix</location>
    </subcellularLocation>
</comment>
<reference evidence="9 10" key="1">
    <citation type="journal article" date="2017" name="Mycologia">
        <title>Bifiguratus adelaidae, gen. et sp. nov., a new member of Mucoromycotina in endophytic and soil-dwelling habitats.</title>
        <authorList>
            <person name="Torres-Cruz T.J."/>
            <person name="Billingsley Tobias T.L."/>
            <person name="Almatruk M."/>
            <person name="Hesse C."/>
            <person name="Kuske C.R."/>
            <person name="Desiro A."/>
            <person name="Benucci G.M."/>
            <person name="Bonito G."/>
            <person name="Stajich J.E."/>
            <person name="Dunlap C."/>
            <person name="Arnold A.E."/>
            <person name="Porras-Alfaro A."/>
        </authorList>
    </citation>
    <scope>NUCLEOTIDE SEQUENCE [LARGE SCALE GENOMIC DNA]</scope>
    <source>
        <strain evidence="9 10">AZ0501</strain>
    </source>
</reference>
<protein>
    <recommendedName>
        <fullName evidence="7">Protein-serine/threonine kinase</fullName>
        <ecNumber evidence="7">2.7.11.-</ecNumber>
    </recommendedName>
</protein>
<dbReference type="GO" id="GO:0005524">
    <property type="term" value="F:ATP binding"/>
    <property type="evidence" value="ECO:0007669"/>
    <property type="project" value="UniProtKB-UniRule"/>
</dbReference>
<evidence type="ECO:0000256" key="1">
    <source>
        <dbReference type="ARBA" id="ARBA00006155"/>
    </source>
</evidence>
<dbReference type="Proteomes" id="UP000242875">
    <property type="component" value="Unassembled WGS sequence"/>
</dbReference>
<dbReference type="OrthoDB" id="407390at2759"/>
<dbReference type="PANTHER" id="PTHR11947">
    <property type="entry name" value="PYRUVATE DEHYDROGENASE KINASE"/>
    <property type="match status" value="1"/>
</dbReference>
<dbReference type="AlphaFoldDB" id="A0A261XUU1"/>
<comment type="caution">
    <text evidence="9">The sequence shown here is derived from an EMBL/GenBank/DDBJ whole genome shotgun (WGS) entry which is preliminary data.</text>
</comment>
<dbReference type="Gene3D" id="3.30.565.10">
    <property type="entry name" value="Histidine kinase-like ATPase, C-terminal domain"/>
    <property type="match status" value="1"/>
</dbReference>
<keyword evidence="10" id="KW-1185">Reference proteome</keyword>
<keyword evidence="5 7" id="KW-0067">ATP-binding</keyword>
<dbReference type="PRINTS" id="PR00344">
    <property type="entry name" value="BCTRLSENSOR"/>
</dbReference>
<dbReference type="Pfam" id="PF10436">
    <property type="entry name" value="BCDHK_Adom3"/>
    <property type="match status" value="1"/>
</dbReference>
<dbReference type="GO" id="GO:0010906">
    <property type="term" value="P:regulation of glucose metabolic process"/>
    <property type="evidence" value="ECO:0007669"/>
    <property type="project" value="TreeGrafter"/>
</dbReference>
<evidence type="ECO:0000256" key="2">
    <source>
        <dbReference type="ARBA" id="ARBA00022679"/>
    </source>
</evidence>
<dbReference type="GO" id="GO:0004740">
    <property type="term" value="F:pyruvate dehydrogenase (acetyl-transferring) kinase activity"/>
    <property type="evidence" value="ECO:0007669"/>
    <property type="project" value="TreeGrafter"/>
</dbReference>
<dbReference type="EMBL" id="MVBO01000185">
    <property type="protein sequence ID" value="OZJ02136.1"/>
    <property type="molecule type" value="Genomic_DNA"/>
</dbReference>
<dbReference type="InterPro" id="IPR036784">
    <property type="entry name" value="AK/P_DHK_N_sf"/>
</dbReference>
<name>A0A261XUU1_9FUNG</name>
<organism evidence="9 10">
    <name type="scientific">Bifiguratus adelaidae</name>
    <dbReference type="NCBI Taxonomy" id="1938954"/>
    <lineage>
        <taxon>Eukaryota</taxon>
        <taxon>Fungi</taxon>
        <taxon>Fungi incertae sedis</taxon>
        <taxon>Mucoromycota</taxon>
        <taxon>Mucoromycotina</taxon>
        <taxon>Endogonomycetes</taxon>
        <taxon>Endogonales</taxon>
        <taxon>Endogonales incertae sedis</taxon>
        <taxon>Bifiguratus</taxon>
    </lineage>
</organism>
<gene>
    <name evidence="9" type="ORF">BZG36_04796</name>
</gene>
<evidence type="ECO:0000256" key="7">
    <source>
        <dbReference type="RuleBase" id="RU366032"/>
    </source>
</evidence>
<dbReference type="GO" id="GO:0005759">
    <property type="term" value="C:mitochondrial matrix"/>
    <property type="evidence" value="ECO:0007669"/>
    <property type="project" value="UniProtKB-SubCell"/>
</dbReference>
<keyword evidence="3 7" id="KW-0547">Nucleotide-binding</keyword>
<dbReference type="InterPro" id="IPR036890">
    <property type="entry name" value="HATPase_C_sf"/>
</dbReference>
<evidence type="ECO:0000256" key="4">
    <source>
        <dbReference type="ARBA" id="ARBA00022777"/>
    </source>
</evidence>
<dbReference type="SUPFAM" id="SSF69012">
    <property type="entry name" value="alpha-ketoacid dehydrogenase kinase, N-terminal domain"/>
    <property type="match status" value="1"/>
</dbReference>
<dbReference type="InterPro" id="IPR039028">
    <property type="entry name" value="BCKD/PDK"/>
</dbReference>
<dbReference type="SMART" id="SM00387">
    <property type="entry name" value="HATPase_c"/>
    <property type="match status" value="1"/>
</dbReference>
<dbReference type="EC" id="2.7.11.-" evidence="7"/>
<keyword evidence="6 7" id="KW-0496">Mitochondrion</keyword>
<evidence type="ECO:0000256" key="5">
    <source>
        <dbReference type="ARBA" id="ARBA00022840"/>
    </source>
</evidence>
<evidence type="ECO:0000256" key="6">
    <source>
        <dbReference type="ARBA" id="ARBA00023128"/>
    </source>
</evidence>
<sequence>MRHSLWSLRCAHLRQKVFHSLQDALPTATEAGKLLLSRGVTTESGEQDIRQGKTNGGPLVSDQHFYESRVLDKYLTTSVSPITLRQLIFVGRNLNEERLIKSANYVRSEIATRLAHRIRDLQTLPFIVGANSHFQQVYDLYWSAFQLTHKFPRIKSVCDNDGFCRLLQTMLGEHLVVIPQLALGISECIDFLPPAHIERFMNVMLRSRISRRVLAEQHLALSNDFRHIRPDSQNAFPLDRGRQSIGTVFERLKAADVVHKCSRLVTQLTRDNYGEDGLYALRDLKKEMPTIRLEGHLDTSFTYIPEHIEFIIYELLKNAVRATMSKHQCSKTTRASPPDIVTTICSSPEDVIFRISDQGGGINTATLESLWKFANPNKPFDRFTTVTKLAGRLGEEDRECAPSHDPYGTSGLGLPLSKVYAEYWGGNLKLYSMDGYGTDAYVRIPKLGNVAENVVGREMIVNDQSTVSLF</sequence>
<dbReference type="PANTHER" id="PTHR11947:SF25">
    <property type="entry name" value="[PYRUVATE DEHYDROGENASE (ACETYL-TRANSFERRING)] KINASE 2, MITOCHONDRIAL"/>
    <property type="match status" value="1"/>
</dbReference>
<dbReference type="Pfam" id="PF02518">
    <property type="entry name" value="HATPase_c"/>
    <property type="match status" value="1"/>
</dbReference>
<comment type="similarity">
    <text evidence="1 7">Belongs to the PDK/BCKDK protein kinase family.</text>
</comment>
<feature type="domain" description="Histidine kinase/HSP90-like ATPase" evidence="8">
    <location>
        <begin position="303"/>
        <end position="448"/>
    </location>
</feature>
<dbReference type="InterPro" id="IPR018955">
    <property type="entry name" value="BCDHK/PDK_N"/>
</dbReference>
<dbReference type="SUPFAM" id="SSF55874">
    <property type="entry name" value="ATPase domain of HSP90 chaperone/DNA topoisomerase II/histidine kinase"/>
    <property type="match status" value="1"/>
</dbReference>
<dbReference type="InterPro" id="IPR003594">
    <property type="entry name" value="HATPase_dom"/>
</dbReference>
<dbReference type="InterPro" id="IPR004358">
    <property type="entry name" value="Sig_transdc_His_kin-like_C"/>
</dbReference>
<evidence type="ECO:0000313" key="9">
    <source>
        <dbReference type="EMBL" id="OZJ02136.1"/>
    </source>
</evidence>